<evidence type="ECO:0000256" key="1">
    <source>
        <dbReference type="SAM" id="SignalP"/>
    </source>
</evidence>
<name>A0A0D2N356_9CHLO</name>
<protein>
    <submittedName>
        <fullName evidence="2">Uncharacterized protein</fullName>
    </submittedName>
</protein>
<feature type="chain" id="PRO_5002248298" evidence="1">
    <location>
        <begin position="18"/>
        <end position="73"/>
    </location>
</feature>
<evidence type="ECO:0000313" key="3">
    <source>
        <dbReference type="Proteomes" id="UP000054498"/>
    </source>
</evidence>
<organism evidence="2 3">
    <name type="scientific">Monoraphidium neglectum</name>
    <dbReference type="NCBI Taxonomy" id="145388"/>
    <lineage>
        <taxon>Eukaryota</taxon>
        <taxon>Viridiplantae</taxon>
        <taxon>Chlorophyta</taxon>
        <taxon>core chlorophytes</taxon>
        <taxon>Chlorophyceae</taxon>
        <taxon>CS clade</taxon>
        <taxon>Sphaeropleales</taxon>
        <taxon>Selenastraceae</taxon>
        <taxon>Monoraphidium</taxon>
    </lineage>
</organism>
<dbReference type="RefSeq" id="XP_013905841.1">
    <property type="nucleotide sequence ID" value="XM_014050387.1"/>
</dbReference>
<dbReference type="KEGG" id="mng:MNEG_1139"/>
<feature type="non-terminal residue" evidence="2">
    <location>
        <position position="73"/>
    </location>
</feature>
<keyword evidence="1" id="KW-0732">Signal</keyword>
<keyword evidence="3" id="KW-1185">Reference proteome</keyword>
<gene>
    <name evidence="2" type="ORF">MNEG_1139</name>
</gene>
<dbReference type="STRING" id="145388.A0A0D2N356"/>
<dbReference type="Proteomes" id="UP000054498">
    <property type="component" value="Unassembled WGS sequence"/>
</dbReference>
<dbReference type="EMBL" id="KK100327">
    <property type="protein sequence ID" value="KIZ06822.1"/>
    <property type="molecule type" value="Genomic_DNA"/>
</dbReference>
<accession>A0A0D2N356</accession>
<feature type="signal peptide" evidence="1">
    <location>
        <begin position="1"/>
        <end position="17"/>
    </location>
</feature>
<proteinExistence type="predicted"/>
<evidence type="ECO:0000313" key="2">
    <source>
        <dbReference type="EMBL" id="KIZ06822.1"/>
    </source>
</evidence>
<dbReference type="AlphaFoldDB" id="A0A0D2N356"/>
<sequence>MCRIWVWLLAAVVLCSAVAGSEQLAVQAPLCQRLHDTGLTYHSVYACLGVPKWALLPALWTPLSLQVNCTAPT</sequence>
<dbReference type="OrthoDB" id="550591at2759"/>
<reference evidence="2 3" key="1">
    <citation type="journal article" date="2013" name="BMC Genomics">
        <title>Reconstruction of the lipid metabolism for the microalga Monoraphidium neglectum from its genome sequence reveals characteristics suitable for biofuel production.</title>
        <authorList>
            <person name="Bogen C."/>
            <person name="Al-Dilaimi A."/>
            <person name="Albersmeier A."/>
            <person name="Wichmann J."/>
            <person name="Grundmann M."/>
            <person name="Rupp O."/>
            <person name="Lauersen K.J."/>
            <person name="Blifernez-Klassen O."/>
            <person name="Kalinowski J."/>
            <person name="Goesmann A."/>
            <person name="Mussgnug J.H."/>
            <person name="Kruse O."/>
        </authorList>
    </citation>
    <scope>NUCLEOTIDE SEQUENCE [LARGE SCALE GENOMIC DNA]</scope>
    <source>
        <strain evidence="2 3">SAG 48.87</strain>
    </source>
</reference>
<dbReference type="GeneID" id="25728647"/>